<dbReference type="Pfam" id="PF00571">
    <property type="entry name" value="CBS"/>
    <property type="match status" value="2"/>
</dbReference>
<dbReference type="OrthoDB" id="2375431at2"/>
<evidence type="ECO:0000256" key="1">
    <source>
        <dbReference type="ARBA" id="ARBA00023122"/>
    </source>
</evidence>
<protein>
    <submittedName>
        <fullName evidence="3">CBS domain-containing protein</fullName>
    </submittedName>
</protein>
<proteinExistence type="predicted"/>
<evidence type="ECO:0000259" key="2">
    <source>
        <dbReference type="SMART" id="SM00116"/>
    </source>
</evidence>
<reference evidence="3 4" key="1">
    <citation type="submission" date="2020-06" db="EMBL/GenBank/DDBJ databases">
        <title>Draft genome sequence of Lactic acid bacteria from Okinawan-style tofu.</title>
        <authorList>
            <person name="Takara I."/>
            <person name="Ikematsu S."/>
        </authorList>
    </citation>
    <scope>NUCLEOTIDE SEQUENCE [LARGE SCALE GENOMIC DNA]</scope>
    <source>
        <strain evidence="4">lg38</strain>
    </source>
</reference>
<dbReference type="AlphaFoldDB" id="A0A3D4RJS2"/>
<dbReference type="InterPro" id="IPR046342">
    <property type="entry name" value="CBS_dom_sf"/>
</dbReference>
<feature type="domain" description="CBS" evidence="2">
    <location>
        <begin position="25"/>
        <end position="73"/>
    </location>
</feature>
<dbReference type="Gene3D" id="3.10.580.10">
    <property type="entry name" value="CBS-domain"/>
    <property type="match status" value="1"/>
</dbReference>
<organism evidence="3 4">
    <name type="scientific">Lactococcus garvieae</name>
    <dbReference type="NCBI Taxonomy" id="1363"/>
    <lineage>
        <taxon>Bacteria</taxon>
        <taxon>Bacillati</taxon>
        <taxon>Bacillota</taxon>
        <taxon>Bacilli</taxon>
        <taxon>Lactobacillales</taxon>
        <taxon>Streptococcaceae</taxon>
        <taxon>Lactococcus</taxon>
    </lineage>
</organism>
<dbReference type="PANTHER" id="PTHR43080:SF2">
    <property type="entry name" value="CBS DOMAIN-CONTAINING PROTEIN"/>
    <property type="match status" value="1"/>
</dbReference>
<feature type="domain" description="CBS" evidence="2">
    <location>
        <begin position="94"/>
        <end position="139"/>
    </location>
</feature>
<dbReference type="PANTHER" id="PTHR43080">
    <property type="entry name" value="CBS DOMAIN-CONTAINING PROTEIN CBSX3, MITOCHONDRIAL"/>
    <property type="match status" value="1"/>
</dbReference>
<evidence type="ECO:0000313" key="4">
    <source>
        <dbReference type="Proteomes" id="UP000504756"/>
    </source>
</evidence>
<dbReference type="SUPFAM" id="SSF54631">
    <property type="entry name" value="CBS-domain pair"/>
    <property type="match status" value="1"/>
</dbReference>
<comment type="caution">
    <text evidence="3">The sequence shown here is derived from an EMBL/GenBank/DDBJ whole genome shotgun (WGS) entry which is preliminary data.</text>
</comment>
<dbReference type="SMART" id="SM00116">
    <property type="entry name" value="CBS"/>
    <property type="match status" value="2"/>
</dbReference>
<dbReference type="EMBL" id="BLXU01000001">
    <property type="protein sequence ID" value="GFO50830.1"/>
    <property type="molecule type" value="Genomic_DNA"/>
</dbReference>
<gene>
    <name evidence="3" type="primary">ynbB</name>
    <name evidence="3" type="ORF">ikelab_01050</name>
</gene>
<dbReference type="NCBIfam" id="NF041630">
    <property type="entry name" value="CBS_CbpB"/>
    <property type="match status" value="1"/>
</dbReference>
<sequence length="156" mass="17929">MKMIDKAIEKYFLEQSETFIKDADDVAILCDEHNISHAKLLLSQYKYSRVPVLTKDKEFVGVLGLADIVEFEMGEDFFYEKSMNTPIAEIVDTEIETVSPSAPLEEILHKLVKEPFLPVVKRTEFVGIIARQEILKAINAFAHEFSKKYDIIERNS</sequence>
<dbReference type="InterPro" id="IPR051257">
    <property type="entry name" value="Diverse_CBS-Domain"/>
</dbReference>
<accession>A0A3D4RJS2</accession>
<dbReference type="Proteomes" id="UP000504756">
    <property type="component" value="Unassembled WGS sequence"/>
</dbReference>
<evidence type="ECO:0000313" key="3">
    <source>
        <dbReference type="EMBL" id="GFO50830.1"/>
    </source>
</evidence>
<name>A0A3D4RJS2_9LACT</name>
<dbReference type="InterPro" id="IPR000644">
    <property type="entry name" value="CBS_dom"/>
</dbReference>
<keyword evidence="1" id="KW-0129">CBS domain</keyword>
<dbReference type="InterPro" id="IPR048125">
    <property type="entry name" value="CBS_CbpB"/>
</dbReference>